<proteinExistence type="predicted"/>
<protein>
    <submittedName>
        <fullName evidence="2">Uncharacterized protein</fullName>
    </submittedName>
</protein>
<dbReference type="Proteomes" id="UP000006038">
    <property type="component" value="Chromosome 1"/>
</dbReference>
<reference evidence="2" key="2">
    <citation type="submission" date="2013-04" db="UniProtKB">
        <authorList>
            <consortium name="EnsemblPlants"/>
        </authorList>
    </citation>
    <scope>IDENTIFICATION</scope>
</reference>
<feature type="region of interest" description="Disordered" evidence="1">
    <location>
        <begin position="166"/>
        <end position="188"/>
    </location>
</feature>
<organism evidence="2">
    <name type="scientific">Oryza brachyantha</name>
    <name type="common">malo sina</name>
    <dbReference type="NCBI Taxonomy" id="4533"/>
    <lineage>
        <taxon>Eukaryota</taxon>
        <taxon>Viridiplantae</taxon>
        <taxon>Streptophyta</taxon>
        <taxon>Embryophyta</taxon>
        <taxon>Tracheophyta</taxon>
        <taxon>Spermatophyta</taxon>
        <taxon>Magnoliopsida</taxon>
        <taxon>Liliopsida</taxon>
        <taxon>Poales</taxon>
        <taxon>Poaceae</taxon>
        <taxon>BOP clade</taxon>
        <taxon>Oryzoideae</taxon>
        <taxon>Oryzeae</taxon>
        <taxon>Oryzinae</taxon>
        <taxon>Oryza</taxon>
    </lineage>
</organism>
<dbReference type="EnsemblPlants" id="OB01G39170.1">
    <property type="protein sequence ID" value="OB01G39170.1"/>
    <property type="gene ID" value="OB01G39170"/>
</dbReference>
<keyword evidence="3" id="KW-1185">Reference proteome</keyword>
<sequence length="245" mass="27443">MGVGVGRTQQWMAESYHLGLDWSDGEARPRMDVDLSVAVAVARYFPVLLFASPSSVLRASLSWARSRWEPTGTQYTGCWPKRGSPSPANRMREAEWRGSSVVTLGSRHAVPRRYNAGMGRKRGLTENFWPIKNNVEASCRRPAARSHHTSTVGNWELRIAGGAVDTLSPRSPSTTWEYSPPVSPTEAKYQLQPAERASMGMGMDMDMGMDILAMQLINARDVMEEEEEEEESRAEWMPDLLMTYA</sequence>
<dbReference type="HOGENOM" id="CLU_1135012_0_0_1"/>
<evidence type="ECO:0000313" key="2">
    <source>
        <dbReference type="EnsemblPlants" id="OB01G39170.1"/>
    </source>
</evidence>
<dbReference type="Gramene" id="OB01G39170.1">
    <property type="protein sequence ID" value="OB01G39170.1"/>
    <property type="gene ID" value="OB01G39170"/>
</dbReference>
<accession>J3L3W1</accession>
<feature type="compositionally biased region" description="Polar residues" evidence="1">
    <location>
        <begin position="168"/>
        <end position="177"/>
    </location>
</feature>
<name>J3L3W1_ORYBR</name>
<dbReference type="AlphaFoldDB" id="J3L3W1"/>
<evidence type="ECO:0000256" key="1">
    <source>
        <dbReference type="SAM" id="MobiDB-lite"/>
    </source>
</evidence>
<evidence type="ECO:0000313" key="3">
    <source>
        <dbReference type="Proteomes" id="UP000006038"/>
    </source>
</evidence>
<reference evidence="2" key="1">
    <citation type="journal article" date="2013" name="Nat. Commun.">
        <title>Whole-genome sequencing of Oryza brachyantha reveals mechanisms underlying Oryza genome evolution.</title>
        <authorList>
            <person name="Chen J."/>
            <person name="Huang Q."/>
            <person name="Gao D."/>
            <person name="Wang J."/>
            <person name="Lang Y."/>
            <person name="Liu T."/>
            <person name="Li B."/>
            <person name="Bai Z."/>
            <person name="Luis Goicoechea J."/>
            <person name="Liang C."/>
            <person name="Chen C."/>
            <person name="Zhang W."/>
            <person name="Sun S."/>
            <person name="Liao Y."/>
            <person name="Zhang X."/>
            <person name="Yang L."/>
            <person name="Song C."/>
            <person name="Wang M."/>
            <person name="Shi J."/>
            <person name="Liu G."/>
            <person name="Liu J."/>
            <person name="Zhou H."/>
            <person name="Zhou W."/>
            <person name="Yu Q."/>
            <person name="An N."/>
            <person name="Chen Y."/>
            <person name="Cai Q."/>
            <person name="Wang B."/>
            <person name="Liu B."/>
            <person name="Min J."/>
            <person name="Huang Y."/>
            <person name="Wu H."/>
            <person name="Li Z."/>
            <person name="Zhang Y."/>
            <person name="Yin Y."/>
            <person name="Song W."/>
            <person name="Jiang J."/>
            <person name="Jackson S.A."/>
            <person name="Wing R.A."/>
            <person name="Wang J."/>
            <person name="Chen M."/>
        </authorList>
    </citation>
    <scope>NUCLEOTIDE SEQUENCE [LARGE SCALE GENOMIC DNA]</scope>
    <source>
        <strain evidence="2">cv. IRGC 101232</strain>
    </source>
</reference>